<dbReference type="Proteomes" id="UP000241818">
    <property type="component" value="Unassembled WGS sequence"/>
</dbReference>
<dbReference type="OrthoDB" id="5428321at2759"/>
<evidence type="ECO:0000256" key="2">
    <source>
        <dbReference type="SAM" id="MobiDB-lite"/>
    </source>
</evidence>
<protein>
    <submittedName>
        <fullName evidence="3">Uncharacterized protein</fullName>
    </submittedName>
</protein>
<keyword evidence="4" id="KW-1185">Reference proteome</keyword>
<evidence type="ECO:0000313" key="3">
    <source>
        <dbReference type="EMBL" id="PSS18508.1"/>
    </source>
</evidence>
<accession>A0A2T3B1T1</accession>
<dbReference type="STRING" id="857342.A0A2T3B1T1"/>
<feature type="coiled-coil region" evidence="1">
    <location>
        <begin position="109"/>
        <end position="157"/>
    </location>
</feature>
<feature type="region of interest" description="Disordered" evidence="2">
    <location>
        <begin position="1"/>
        <end position="22"/>
    </location>
</feature>
<keyword evidence="1" id="KW-0175">Coiled coil</keyword>
<dbReference type="GeneID" id="36573831"/>
<dbReference type="EMBL" id="KZ679011">
    <property type="protein sequence ID" value="PSS18508.1"/>
    <property type="molecule type" value="Genomic_DNA"/>
</dbReference>
<evidence type="ECO:0000256" key="1">
    <source>
        <dbReference type="SAM" id="Coils"/>
    </source>
</evidence>
<dbReference type="InParanoid" id="A0A2T3B1T1"/>
<dbReference type="RefSeq" id="XP_024720860.1">
    <property type="nucleotide sequence ID" value="XM_024865750.1"/>
</dbReference>
<organism evidence="3 4">
    <name type="scientific">Amorphotheca resinae ATCC 22711</name>
    <dbReference type="NCBI Taxonomy" id="857342"/>
    <lineage>
        <taxon>Eukaryota</taxon>
        <taxon>Fungi</taxon>
        <taxon>Dikarya</taxon>
        <taxon>Ascomycota</taxon>
        <taxon>Pezizomycotina</taxon>
        <taxon>Leotiomycetes</taxon>
        <taxon>Helotiales</taxon>
        <taxon>Amorphothecaceae</taxon>
        <taxon>Amorphotheca</taxon>
    </lineage>
</organism>
<dbReference type="AlphaFoldDB" id="A0A2T3B1T1"/>
<sequence>MSDTVDTSLASSRKSNNERAHWRSKCRQKLSEHISTSLELLVEPAQVRLITTSDDQYCWKVLPGKEHLFEKQMSKHSIGAYMELFREVGVSFEAVLATSETTKQDRGSDNTFSRKIEQLESNKQSLIEELCLCKSRVERAEKEIDQLRTTVYRLKTQDAQKIDLINEYRNITVRSLKDANSAFEKFRLSAVAREWDDRWSSLDTCSYSPEEERMHLD</sequence>
<proteinExistence type="predicted"/>
<evidence type="ECO:0000313" key="4">
    <source>
        <dbReference type="Proteomes" id="UP000241818"/>
    </source>
</evidence>
<feature type="compositionally biased region" description="Polar residues" evidence="2">
    <location>
        <begin position="1"/>
        <end position="14"/>
    </location>
</feature>
<gene>
    <name evidence="3" type="ORF">M430DRAFT_27953</name>
</gene>
<name>A0A2T3B1T1_AMORE</name>
<reference evidence="3 4" key="1">
    <citation type="journal article" date="2018" name="New Phytol.">
        <title>Comparative genomics and transcriptomics depict ericoid mycorrhizal fungi as versatile saprotrophs and plant mutualists.</title>
        <authorList>
            <person name="Martino E."/>
            <person name="Morin E."/>
            <person name="Grelet G.A."/>
            <person name="Kuo A."/>
            <person name="Kohler A."/>
            <person name="Daghino S."/>
            <person name="Barry K.W."/>
            <person name="Cichocki N."/>
            <person name="Clum A."/>
            <person name="Dockter R.B."/>
            <person name="Hainaut M."/>
            <person name="Kuo R.C."/>
            <person name="LaButti K."/>
            <person name="Lindahl B.D."/>
            <person name="Lindquist E.A."/>
            <person name="Lipzen A."/>
            <person name="Khouja H.R."/>
            <person name="Magnuson J."/>
            <person name="Murat C."/>
            <person name="Ohm R.A."/>
            <person name="Singer S.W."/>
            <person name="Spatafora J.W."/>
            <person name="Wang M."/>
            <person name="Veneault-Fourrey C."/>
            <person name="Henrissat B."/>
            <person name="Grigoriev I.V."/>
            <person name="Martin F.M."/>
            <person name="Perotto S."/>
        </authorList>
    </citation>
    <scope>NUCLEOTIDE SEQUENCE [LARGE SCALE GENOMIC DNA]</scope>
    <source>
        <strain evidence="3 4">ATCC 22711</strain>
    </source>
</reference>